<dbReference type="PANTHER" id="PTHR43794">
    <property type="entry name" value="AMINOHYDROLASE SSNA-RELATED"/>
    <property type="match status" value="1"/>
</dbReference>
<dbReference type="InterPro" id="IPR032466">
    <property type="entry name" value="Metal_Hydrolase"/>
</dbReference>
<evidence type="ECO:0000259" key="2">
    <source>
        <dbReference type="Pfam" id="PF01979"/>
    </source>
</evidence>
<dbReference type="Gene3D" id="3.20.20.140">
    <property type="entry name" value="Metal-dependent hydrolases"/>
    <property type="match status" value="1"/>
</dbReference>
<protein>
    <recommendedName>
        <fullName evidence="2">Amidohydrolase-related domain-containing protein</fullName>
    </recommendedName>
</protein>
<dbReference type="AlphaFoldDB" id="A0A381W5Z6"/>
<dbReference type="InterPro" id="IPR050287">
    <property type="entry name" value="MTA/SAH_deaminase"/>
</dbReference>
<evidence type="ECO:0000313" key="3">
    <source>
        <dbReference type="EMBL" id="SVA47303.1"/>
    </source>
</evidence>
<dbReference type="InterPro" id="IPR011059">
    <property type="entry name" value="Metal-dep_hydrolase_composite"/>
</dbReference>
<dbReference type="SUPFAM" id="SSF51556">
    <property type="entry name" value="Metallo-dependent hydrolases"/>
    <property type="match status" value="1"/>
</dbReference>
<dbReference type="Gene3D" id="2.30.40.10">
    <property type="entry name" value="Urease, subunit C, domain 1"/>
    <property type="match status" value="1"/>
</dbReference>
<feature type="domain" description="Amidohydrolase-related" evidence="2">
    <location>
        <begin position="57"/>
        <end position="343"/>
    </location>
</feature>
<feature type="non-terminal residue" evidence="3">
    <location>
        <position position="1"/>
    </location>
</feature>
<dbReference type="Pfam" id="PF01979">
    <property type="entry name" value="Amidohydro_1"/>
    <property type="match status" value="1"/>
</dbReference>
<proteinExistence type="predicted"/>
<dbReference type="InterPro" id="IPR006680">
    <property type="entry name" value="Amidohydro-rel"/>
</dbReference>
<sequence length="348" mass="39148">VTERTALRNIAWLVVWDGSRHVYLRDADLVFEGCEIVFIGENYADRAERELNGEDLLVIPGLVDIHSHLSSEAIRKGITDETVSPGFWHSSLYEHLPVFDPLDDAGRMACLNVSMSELLLSGVTTVADLSPPFEGWLEALAESGMRAVIAPLFRDARWYTRNGHSLEYDWDEAAGRKAFRRAQRMIEQAISHPCGRISGMVSPSQVDTCGEELLRDSHAFAKERNLPWTIHAAQSVTEFLEMQRRHGTTPIQWLDDLGVLDERSTIAHCIFLDHHPWLHWTSQRDLGLLAETEATIAHCPTVFSRRGIALNTFGTYLDHGVRLAVGTDTYPHNMLDEVRTTAIVARIA</sequence>
<organism evidence="3">
    <name type="scientific">marine metagenome</name>
    <dbReference type="NCBI Taxonomy" id="408172"/>
    <lineage>
        <taxon>unclassified sequences</taxon>
        <taxon>metagenomes</taxon>
        <taxon>ecological metagenomes</taxon>
    </lineage>
</organism>
<dbReference type="SUPFAM" id="SSF51338">
    <property type="entry name" value="Composite domain of metallo-dependent hydrolases"/>
    <property type="match status" value="1"/>
</dbReference>
<dbReference type="GO" id="GO:0016810">
    <property type="term" value="F:hydrolase activity, acting on carbon-nitrogen (but not peptide) bonds"/>
    <property type="evidence" value="ECO:0007669"/>
    <property type="project" value="InterPro"/>
</dbReference>
<name>A0A381W5Z6_9ZZZZ</name>
<evidence type="ECO:0000256" key="1">
    <source>
        <dbReference type="ARBA" id="ARBA00022801"/>
    </source>
</evidence>
<keyword evidence="1" id="KW-0378">Hydrolase</keyword>
<reference evidence="3" key="1">
    <citation type="submission" date="2018-05" db="EMBL/GenBank/DDBJ databases">
        <authorList>
            <person name="Lanie J.A."/>
            <person name="Ng W.-L."/>
            <person name="Kazmierczak K.M."/>
            <person name="Andrzejewski T.M."/>
            <person name="Davidsen T.M."/>
            <person name="Wayne K.J."/>
            <person name="Tettelin H."/>
            <person name="Glass J.I."/>
            <person name="Rusch D."/>
            <person name="Podicherti R."/>
            <person name="Tsui H.-C.T."/>
            <person name="Winkler M.E."/>
        </authorList>
    </citation>
    <scope>NUCLEOTIDE SEQUENCE</scope>
</reference>
<gene>
    <name evidence="3" type="ORF">METZ01_LOCUS100157</name>
</gene>
<feature type="non-terminal residue" evidence="3">
    <location>
        <position position="348"/>
    </location>
</feature>
<dbReference type="EMBL" id="UINC01010653">
    <property type="protein sequence ID" value="SVA47303.1"/>
    <property type="molecule type" value="Genomic_DNA"/>
</dbReference>
<accession>A0A381W5Z6</accession>
<dbReference type="PANTHER" id="PTHR43794:SF11">
    <property type="entry name" value="AMIDOHYDROLASE-RELATED DOMAIN-CONTAINING PROTEIN"/>
    <property type="match status" value="1"/>
</dbReference>